<organism evidence="3 4">
    <name type="scientific">Teratosphaeria nubilosa</name>
    <dbReference type="NCBI Taxonomy" id="161662"/>
    <lineage>
        <taxon>Eukaryota</taxon>
        <taxon>Fungi</taxon>
        <taxon>Dikarya</taxon>
        <taxon>Ascomycota</taxon>
        <taxon>Pezizomycotina</taxon>
        <taxon>Dothideomycetes</taxon>
        <taxon>Dothideomycetidae</taxon>
        <taxon>Mycosphaerellales</taxon>
        <taxon>Teratosphaeriaceae</taxon>
        <taxon>Teratosphaeria</taxon>
    </lineage>
</organism>
<gene>
    <name evidence="3" type="ORF">EJ03DRAFT_211592</name>
</gene>
<dbReference type="AlphaFoldDB" id="A0A6G1LGN3"/>
<feature type="compositionally biased region" description="Polar residues" evidence="1">
    <location>
        <begin position="87"/>
        <end position="97"/>
    </location>
</feature>
<feature type="transmembrane region" description="Helical" evidence="2">
    <location>
        <begin position="50"/>
        <end position="73"/>
    </location>
</feature>
<keyword evidence="2" id="KW-0472">Membrane</keyword>
<keyword evidence="2" id="KW-1133">Transmembrane helix</keyword>
<evidence type="ECO:0000313" key="4">
    <source>
        <dbReference type="Proteomes" id="UP000799436"/>
    </source>
</evidence>
<accession>A0A6G1LGN3</accession>
<sequence length="130" mass="14223">MTAHSVRPYCLPAMYIFKVAMPNVVQAVLGGRPGAYCSASFAIDLKQSKVIYNILVCLFLSSILLCITTYTAIEATDQSLQSLATTSYDKTSSSPLQHNPYKRSSSHKISAMAAQVLQMSRLSEPQPRTT</sequence>
<proteinExistence type="predicted"/>
<keyword evidence="4" id="KW-1185">Reference proteome</keyword>
<evidence type="ECO:0000313" key="3">
    <source>
        <dbReference type="EMBL" id="KAF2772035.1"/>
    </source>
</evidence>
<dbReference type="EMBL" id="ML995816">
    <property type="protein sequence ID" value="KAF2772035.1"/>
    <property type="molecule type" value="Genomic_DNA"/>
</dbReference>
<dbReference type="Proteomes" id="UP000799436">
    <property type="component" value="Unassembled WGS sequence"/>
</dbReference>
<protein>
    <submittedName>
        <fullName evidence="3">Uncharacterized protein</fullName>
    </submittedName>
</protein>
<evidence type="ECO:0000256" key="1">
    <source>
        <dbReference type="SAM" id="MobiDB-lite"/>
    </source>
</evidence>
<keyword evidence="2" id="KW-0812">Transmembrane</keyword>
<reference evidence="3" key="1">
    <citation type="journal article" date="2020" name="Stud. Mycol.">
        <title>101 Dothideomycetes genomes: a test case for predicting lifestyles and emergence of pathogens.</title>
        <authorList>
            <person name="Haridas S."/>
            <person name="Albert R."/>
            <person name="Binder M."/>
            <person name="Bloem J."/>
            <person name="Labutti K."/>
            <person name="Salamov A."/>
            <person name="Andreopoulos B."/>
            <person name="Baker S."/>
            <person name="Barry K."/>
            <person name="Bills G."/>
            <person name="Bluhm B."/>
            <person name="Cannon C."/>
            <person name="Castanera R."/>
            <person name="Culley D."/>
            <person name="Daum C."/>
            <person name="Ezra D."/>
            <person name="Gonzalez J."/>
            <person name="Henrissat B."/>
            <person name="Kuo A."/>
            <person name="Liang C."/>
            <person name="Lipzen A."/>
            <person name="Lutzoni F."/>
            <person name="Magnuson J."/>
            <person name="Mondo S."/>
            <person name="Nolan M."/>
            <person name="Ohm R."/>
            <person name="Pangilinan J."/>
            <person name="Park H.-J."/>
            <person name="Ramirez L."/>
            <person name="Alfaro M."/>
            <person name="Sun H."/>
            <person name="Tritt A."/>
            <person name="Yoshinaga Y."/>
            <person name="Zwiers L.-H."/>
            <person name="Turgeon B."/>
            <person name="Goodwin S."/>
            <person name="Spatafora J."/>
            <person name="Crous P."/>
            <person name="Grigoriev I."/>
        </authorList>
    </citation>
    <scope>NUCLEOTIDE SEQUENCE</scope>
    <source>
        <strain evidence="3">CBS 116005</strain>
    </source>
</reference>
<feature type="region of interest" description="Disordered" evidence="1">
    <location>
        <begin position="87"/>
        <end position="107"/>
    </location>
</feature>
<name>A0A6G1LGN3_9PEZI</name>
<evidence type="ECO:0000256" key="2">
    <source>
        <dbReference type="SAM" id="Phobius"/>
    </source>
</evidence>